<reference evidence="5 6" key="1">
    <citation type="submission" date="2021-06" db="EMBL/GenBank/DDBJ databases">
        <title>Sphingomonas sp. XMGL2, whole genome shotgun sequencing project.</title>
        <authorList>
            <person name="Zhao G."/>
            <person name="Shen L."/>
        </authorList>
    </citation>
    <scope>NUCLEOTIDE SEQUENCE [LARGE SCALE GENOMIC DNA]</scope>
    <source>
        <strain evidence="5 6">XMGL2</strain>
    </source>
</reference>
<feature type="compositionally biased region" description="Polar residues" evidence="3">
    <location>
        <begin position="41"/>
        <end position="50"/>
    </location>
</feature>
<dbReference type="Proteomes" id="UP000776276">
    <property type="component" value="Unassembled WGS sequence"/>
</dbReference>
<evidence type="ECO:0000256" key="1">
    <source>
        <dbReference type="ARBA" id="ARBA00022603"/>
    </source>
</evidence>
<dbReference type="InterPro" id="IPR050602">
    <property type="entry name" value="Malonyl-ACP_OMT"/>
</dbReference>
<gene>
    <name evidence="5" type="ORF">KOF26_00665</name>
</gene>
<evidence type="ECO:0000259" key="4">
    <source>
        <dbReference type="Pfam" id="PF08241"/>
    </source>
</evidence>
<protein>
    <submittedName>
        <fullName evidence="5">Class I SAM-dependent methyltransferase</fullName>
    </submittedName>
</protein>
<keyword evidence="1 5" id="KW-0489">Methyltransferase</keyword>
<keyword evidence="6" id="KW-1185">Reference proteome</keyword>
<evidence type="ECO:0000313" key="6">
    <source>
        <dbReference type="Proteomes" id="UP000776276"/>
    </source>
</evidence>
<feature type="region of interest" description="Disordered" evidence="3">
    <location>
        <begin position="307"/>
        <end position="332"/>
    </location>
</feature>
<feature type="domain" description="Methyltransferase type 11" evidence="4">
    <location>
        <begin position="97"/>
        <end position="180"/>
    </location>
</feature>
<keyword evidence="2" id="KW-0808">Transferase</keyword>
<feature type="region of interest" description="Disordered" evidence="3">
    <location>
        <begin position="1"/>
        <end position="52"/>
    </location>
</feature>
<dbReference type="GO" id="GO:0032259">
    <property type="term" value="P:methylation"/>
    <property type="evidence" value="ECO:0007669"/>
    <property type="project" value="UniProtKB-KW"/>
</dbReference>
<name>A0ABS6BEV4_9SPHN</name>
<evidence type="ECO:0000313" key="5">
    <source>
        <dbReference type="EMBL" id="MBU3076361.1"/>
    </source>
</evidence>
<dbReference type="Pfam" id="PF08241">
    <property type="entry name" value="Methyltransf_11"/>
    <property type="match status" value="1"/>
</dbReference>
<feature type="compositionally biased region" description="Basic and acidic residues" evidence="3">
    <location>
        <begin position="1"/>
        <end position="31"/>
    </location>
</feature>
<dbReference type="InterPro" id="IPR013216">
    <property type="entry name" value="Methyltransf_11"/>
</dbReference>
<organism evidence="5 6">
    <name type="scientific">Sphingomonas quercus</name>
    <dbReference type="NCBI Taxonomy" id="2842451"/>
    <lineage>
        <taxon>Bacteria</taxon>
        <taxon>Pseudomonadati</taxon>
        <taxon>Pseudomonadota</taxon>
        <taxon>Alphaproteobacteria</taxon>
        <taxon>Sphingomonadales</taxon>
        <taxon>Sphingomonadaceae</taxon>
        <taxon>Sphingomonas</taxon>
    </lineage>
</organism>
<dbReference type="GO" id="GO:0008168">
    <property type="term" value="F:methyltransferase activity"/>
    <property type="evidence" value="ECO:0007669"/>
    <property type="project" value="UniProtKB-KW"/>
</dbReference>
<evidence type="ECO:0000256" key="3">
    <source>
        <dbReference type="SAM" id="MobiDB-lite"/>
    </source>
</evidence>
<evidence type="ECO:0000256" key="2">
    <source>
        <dbReference type="ARBA" id="ARBA00022679"/>
    </source>
</evidence>
<comment type="caution">
    <text evidence="5">The sequence shown here is derived from an EMBL/GenBank/DDBJ whole genome shotgun (WGS) entry which is preliminary data.</text>
</comment>
<accession>A0ABS6BEV4</accession>
<proteinExistence type="predicted"/>
<sequence>MRRVDHDAAPRTARRQGEIEQAAAERGESGHGRLSPRRTARTSPAMSSSPEIFDRALRRLRRDRAARMPAEDFVRAHIAAELIERLELVKRAFTRALDLGSSDDSIAAPLAARGIEVTRADAGPVNAARGGGQPWDEDCMPLAEASFDLVVWAGGMDQVNDLPGALIQIRRVLRPDGLFIAGLVGAGSLPRLRAAMHAADMAGPGGAASPRLHPQIDVRAMGDLLQRAGFALPVADGESLDVRYRSLAGLVADIRAAGAANALIQRSRRALTRLQAGAAFAAFQDEAEPDGRVRERLELIYCLGWAPDESQPKPARRGSAVRSLADELKGRG</sequence>
<dbReference type="EMBL" id="JAHKRT010000001">
    <property type="protein sequence ID" value="MBU3076361.1"/>
    <property type="molecule type" value="Genomic_DNA"/>
</dbReference>
<dbReference type="PANTHER" id="PTHR13090">
    <property type="entry name" value="ARGININE-HYDROXYLASE NDUFAF5, MITOCHONDRIAL"/>
    <property type="match status" value="1"/>
</dbReference>
<dbReference type="CDD" id="cd02440">
    <property type="entry name" value="AdoMet_MTases"/>
    <property type="match status" value="1"/>
</dbReference>
<dbReference type="PANTHER" id="PTHR13090:SF1">
    <property type="entry name" value="ARGININE-HYDROXYLASE NDUFAF5, MITOCHONDRIAL"/>
    <property type="match status" value="1"/>
</dbReference>